<dbReference type="AlphaFoldDB" id="A0A0L8BGM1"/>
<evidence type="ECO:0000256" key="1">
    <source>
        <dbReference type="SAM" id="MobiDB-lite"/>
    </source>
</evidence>
<evidence type="ECO:0000313" key="4">
    <source>
        <dbReference type="Proteomes" id="UP000037425"/>
    </source>
</evidence>
<evidence type="ECO:0000313" key="3">
    <source>
        <dbReference type="EMBL" id="KOF13690.1"/>
    </source>
</evidence>
<dbReference type="Pfam" id="PF01381">
    <property type="entry name" value="HTH_3"/>
    <property type="match status" value="1"/>
</dbReference>
<organism evidence="3 4">
    <name type="scientific">Ensifer adhaerens</name>
    <name type="common">Sinorhizobium morelense</name>
    <dbReference type="NCBI Taxonomy" id="106592"/>
    <lineage>
        <taxon>Bacteria</taxon>
        <taxon>Pseudomonadati</taxon>
        <taxon>Pseudomonadota</taxon>
        <taxon>Alphaproteobacteria</taxon>
        <taxon>Hyphomicrobiales</taxon>
        <taxon>Rhizobiaceae</taxon>
        <taxon>Sinorhizobium/Ensifer group</taxon>
        <taxon>Ensifer</taxon>
    </lineage>
</organism>
<dbReference type="InterPro" id="IPR001387">
    <property type="entry name" value="Cro/C1-type_HTH"/>
</dbReference>
<reference evidence="4" key="1">
    <citation type="submission" date="2015-07" db="EMBL/GenBank/DDBJ databases">
        <title>Whole genome sequence of an Ensifer adhaerens strain isolated from a cave pool in the Wind Cave National Park.</title>
        <authorList>
            <person name="Eng W.W.H."/>
            <person name="Gan H.M."/>
            <person name="Barton H.A."/>
            <person name="Savka M.A."/>
        </authorList>
    </citation>
    <scope>NUCLEOTIDE SEQUENCE [LARGE SCALE GENOMIC DNA]</scope>
    <source>
        <strain evidence="4">SD006</strain>
    </source>
</reference>
<protein>
    <submittedName>
        <fullName evidence="3">XRE family transcriptional regulator</fullName>
    </submittedName>
</protein>
<dbReference type="SMART" id="SM00530">
    <property type="entry name" value="HTH_XRE"/>
    <property type="match status" value="1"/>
</dbReference>
<dbReference type="CDD" id="cd00093">
    <property type="entry name" value="HTH_XRE"/>
    <property type="match status" value="1"/>
</dbReference>
<dbReference type="OrthoDB" id="8116852at2"/>
<feature type="compositionally biased region" description="Polar residues" evidence="1">
    <location>
        <begin position="8"/>
        <end position="17"/>
    </location>
</feature>
<dbReference type="Proteomes" id="UP000037425">
    <property type="component" value="Unassembled WGS sequence"/>
</dbReference>
<evidence type="ECO:0000259" key="2">
    <source>
        <dbReference type="PROSITE" id="PS50943"/>
    </source>
</evidence>
<dbReference type="PROSITE" id="PS50943">
    <property type="entry name" value="HTH_CROC1"/>
    <property type="match status" value="1"/>
</dbReference>
<dbReference type="RefSeq" id="WP_053252410.1">
    <property type="nucleotide sequence ID" value="NZ_LGAP01000033.1"/>
</dbReference>
<feature type="domain" description="HTH cro/C1-type" evidence="2">
    <location>
        <begin position="24"/>
        <end position="77"/>
    </location>
</feature>
<dbReference type="InterPro" id="IPR010982">
    <property type="entry name" value="Lambda_DNA-bd_dom_sf"/>
</dbReference>
<feature type="region of interest" description="Disordered" evidence="1">
    <location>
        <begin position="1"/>
        <end position="26"/>
    </location>
</feature>
<dbReference type="GO" id="GO:0003677">
    <property type="term" value="F:DNA binding"/>
    <property type="evidence" value="ECO:0007669"/>
    <property type="project" value="InterPro"/>
</dbReference>
<gene>
    <name evidence="3" type="ORF">AC244_29725</name>
</gene>
<dbReference type="PATRIC" id="fig|106592.7.peg.5103"/>
<dbReference type="EMBL" id="LGAP01000033">
    <property type="protein sequence ID" value="KOF13690.1"/>
    <property type="molecule type" value="Genomic_DNA"/>
</dbReference>
<dbReference type="SUPFAM" id="SSF47413">
    <property type="entry name" value="lambda repressor-like DNA-binding domains"/>
    <property type="match status" value="1"/>
</dbReference>
<name>A0A0L8BGM1_ENSAD</name>
<comment type="caution">
    <text evidence="3">The sequence shown here is derived from an EMBL/GenBank/DDBJ whole genome shotgun (WGS) entry which is preliminary data.</text>
</comment>
<accession>A0A0L8BGM1</accession>
<dbReference type="Gene3D" id="1.10.260.40">
    <property type="entry name" value="lambda repressor-like DNA-binding domains"/>
    <property type="match status" value="1"/>
</dbReference>
<sequence length="81" mass="8626">MSFKKNLNKASDATPSRVSIGAAVKRSRESHGYTVDEMSVTTGLTETEISKVELGADTDPVKLQRIASALQVSPAAFTATR</sequence>
<proteinExistence type="predicted"/>